<dbReference type="OrthoDB" id="3350812at2759"/>
<evidence type="ECO:0000313" key="3">
    <source>
        <dbReference type="EMBL" id="KLO07764.1"/>
    </source>
</evidence>
<dbReference type="InterPro" id="IPR045340">
    <property type="entry name" value="DUF6533"/>
</dbReference>
<name>A0A0H2R7D3_9AGAM</name>
<feature type="transmembrane region" description="Helical" evidence="1">
    <location>
        <begin position="164"/>
        <end position="185"/>
    </location>
</feature>
<feature type="transmembrane region" description="Helical" evidence="1">
    <location>
        <begin position="206"/>
        <end position="226"/>
    </location>
</feature>
<organism evidence="3 4">
    <name type="scientific">Schizopora paradoxa</name>
    <dbReference type="NCBI Taxonomy" id="27342"/>
    <lineage>
        <taxon>Eukaryota</taxon>
        <taxon>Fungi</taxon>
        <taxon>Dikarya</taxon>
        <taxon>Basidiomycota</taxon>
        <taxon>Agaricomycotina</taxon>
        <taxon>Agaricomycetes</taxon>
        <taxon>Hymenochaetales</taxon>
        <taxon>Schizoporaceae</taxon>
        <taxon>Schizopora</taxon>
    </lineage>
</organism>
<keyword evidence="1" id="KW-0812">Transmembrane</keyword>
<accession>A0A0H2R7D3</accession>
<feature type="transmembrane region" description="Helical" evidence="1">
    <location>
        <begin position="114"/>
        <end position="144"/>
    </location>
</feature>
<dbReference type="AlphaFoldDB" id="A0A0H2R7D3"/>
<keyword evidence="4" id="KW-1185">Reference proteome</keyword>
<reference evidence="3 4" key="1">
    <citation type="submission" date="2015-04" db="EMBL/GenBank/DDBJ databases">
        <title>Complete genome sequence of Schizopora paradoxa KUC8140, a cosmopolitan wood degrader in East Asia.</title>
        <authorList>
            <consortium name="DOE Joint Genome Institute"/>
            <person name="Min B."/>
            <person name="Park H."/>
            <person name="Jang Y."/>
            <person name="Kim J.-J."/>
            <person name="Kim K.H."/>
            <person name="Pangilinan J."/>
            <person name="Lipzen A."/>
            <person name="Riley R."/>
            <person name="Grigoriev I.V."/>
            <person name="Spatafora J.W."/>
            <person name="Choi I.-G."/>
        </authorList>
    </citation>
    <scope>NUCLEOTIDE SEQUENCE [LARGE SCALE GENOMIC DNA]</scope>
    <source>
        <strain evidence="3 4">KUC8140</strain>
    </source>
</reference>
<gene>
    <name evidence="3" type="ORF">SCHPADRAFT_635878</name>
</gene>
<feature type="domain" description="DUF6533" evidence="2">
    <location>
        <begin position="15"/>
        <end position="59"/>
    </location>
</feature>
<protein>
    <recommendedName>
        <fullName evidence="2">DUF6533 domain-containing protein</fullName>
    </recommendedName>
</protein>
<evidence type="ECO:0000256" key="1">
    <source>
        <dbReference type="SAM" id="Phobius"/>
    </source>
</evidence>
<dbReference type="InParanoid" id="A0A0H2R7D3"/>
<dbReference type="EMBL" id="KQ086122">
    <property type="protein sequence ID" value="KLO07764.1"/>
    <property type="molecule type" value="Genomic_DNA"/>
</dbReference>
<sequence length="292" mass="33183">MSLQSAEQALTVNFVNVCSVTLLAYDTFLNIEDELKFIWRKEWTFVKCVYIALKYLAFVDGTLTIYFLLQTDLQPKQCMSVYMTIVYVMWAGVLLAEVILQCHAWALWGLSRYVLVYLMVTDLLVVSLSFLVLFHSFGGIQFLSPSPLPMLRTCFPEKLTSGKAVYISYVCLITVESNILILMLWKGFVEWRGSKIALVHILYRDGMVYIFSMIVISVANLLFVTVQDGSMYWMLLSEAQRIGHAILAARLVLNVRSCAERSQEGNLQSGDEDVMRARQIISDVVRGVSTSE</sequence>
<keyword evidence="1" id="KW-1133">Transmembrane helix</keyword>
<proteinExistence type="predicted"/>
<dbReference type="Pfam" id="PF20151">
    <property type="entry name" value="DUF6533"/>
    <property type="match status" value="1"/>
</dbReference>
<feature type="transmembrane region" description="Helical" evidence="1">
    <location>
        <begin position="48"/>
        <end position="69"/>
    </location>
</feature>
<evidence type="ECO:0000313" key="4">
    <source>
        <dbReference type="Proteomes" id="UP000053477"/>
    </source>
</evidence>
<evidence type="ECO:0000259" key="2">
    <source>
        <dbReference type="Pfam" id="PF20151"/>
    </source>
</evidence>
<dbReference type="Proteomes" id="UP000053477">
    <property type="component" value="Unassembled WGS sequence"/>
</dbReference>
<feature type="transmembrane region" description="Helical" evidence="1">
    <location>
        <begin position="81"/>
        <end position="102"/>
    </location>
</feature>
<keyword evidence="1" id="KW-0472">Membrane</keyword>